<keyword evidence="9" id="KW-1185">Reference proteome</keyword>
<comment type="caution">
    <text evidence="8">The sequence shown here is derived from an EMBL/GenBank/DDBJ whole genome shotgun (WGS) entry which is preliminary data.</text>
</comment>
<protein>
    <submittedName>
        <fullName evidence="8">Translation initiation factor IF-2</fullName>
    </submittedName>
</protein>
<dbReference type="OrthoDB" id="361630at2759"/>
<evidence type="ECO:0000256" key="1">
    <source>
        <dbReference type="ARBA" id="ARBA00007733"/>
    </source>
</evidence>
<keyword evidence="3" id="KW-0547">Nucleotide-binding</keyword>
<dbReference type="PROSITE" id="PS51722">
    <property type="entry name" value="G_TR_2"/>
    <property type="match status" value="1"/>
</dbReference>
<gene>
    <name evidence="8" type="ORF">TM35_000151920</name>
</gene>
<keyword evidence="5" id="KW-0342">GTP-binding</keyword>
<dbReference type="SUPFAM" id="SSF52540">
    <property type="entry name" value="P-loop containing nucleoside triphosphate hydrolases"/>
    <property type="match status" value="1"/>
</dbReference>
<dbReference type="GO" id="GO:0005737">
    <property type="term" value="C:cytoplasm"/>
    <property type="evidence" value="ECO:0007669"/>
    <property type="project" value="TreeGrafter"/>
</dbReference>
<sequence>MWRSRIYLLKANEAFYPLPSVMDGQSFVAFVRSRTARLAKFLEVETLSANHAQRSKFFDTQKREEIRKSLDSLLNLKERDVERVIWEQYKLSDERLVTCLVPYQLGANIIMSGLPREVRKKCVEELKMEEASIASGVSNKRENKFIQWIEKDVFVSTGLNYLRRLSTRQHVRIPIIALVGHTQHGKTTLLDALQETNFREEESRGITQSVRAFTLFSSEKNSLNVTFVDTPGQRIFAETRFHAQIIADFLLIVVSVMEGVQSQTYEAVKVALNVDRPVVVVLNKVDLFSNAQKASEAVSKVLVNLREAGLNISMIHNKKDLERLRSTQTNINEHDKVSKVNDNSFQLFAPMKKIDSNYKGSRKYPLVELQRRCVGVCISAKERKNLSLLWSIIELMCSTYPPLCYSKSSDYRSHSCSLQAVILESSKHLFDEEGFRVNKSRQKFQKMQDINEEKRQSQFSRKSISVRINSSLNAAQNKVKSTNPTSTNCLVLTVIVKEGCITKGVPFIADQTKGQVDFMIDALGNPVNQATPGMAVTIIDLHSTTGCPGVGIHLLSFPSMKERDHIFEYRRLLQWYVECFTDKLHLLRPRGMNISFAHLGDYGQLKNTVCLEYQLLYGPPEVSSLPESELNSSNDKILTCTSNSSVKSIAEYLSEKNSEEQDEQNYLMLESKSIENKVMMNEDLKITLEATWMQLQPQSRPQTQEAYEDLIKSCLQIGVLFKVDSWHSARMLYREIARLGTRKIAFHVIGMRFGELVVDDILFFGRAMKIVVCYRTPVGASTDLDRYLEINDTWTLQTDDISDVVLFLKWCAVELHKEHAPDDCGVVEPNKKSYFMFVNSKSSKDTKDNEKQGKSGKDRRLLITPKYSH</sequence>
<dbReference type="GO" id="GO:0005525">
    <property type="term" value="F:GTP binding"/>
    <property type="evidence" value="ECO:0007669"/>
    <property type="project" value="UniProtKB-KW"/>
</dbReference>
<dbReference type="CDD" id="cd01887">
    <property type="entry name" value="IF2_eIF5B"/>
    <property type="match status" value="1"/>
</dbReference>
<dbReference type="EMBL" id="NBCO01000015">
    <property type="protein sequence ID" value="ORC88761.1"/>
    <property type="molecule type" value="Genomic_DNA"/>
</dbReference>
<dbReference type="Gene3D" id="3.40.50.300">
    <property type="entry name" value="P-loop containing nucleotide triphosphate hydrolases"/>
    <property type="match status" value="1"/>
</dbReference>
<dbReference type="VEuPathDB" id="TriTrypDB:TM35_000151920"/>
<dbReference type="Gene3D" id="2.40.30.10">
    <property type="entry name" value="Translation factors"/>
    <property type="match status" value="1"/>
</dbReference>
<dbReference type="AlphaFoldDB" id="A0A1X0NVX3"/>
<dbReference type="InterPro" id="IPR000795">
    <property type="entry name" value="T_Tr_GTP-bd_dom"/>
</dbReference>
<feature type="compositionally biased region" description="Basic and acidic residues" evidence="6">
    <location>
        <begin position="842"/>
        <end position="861"/>
    </location>
</feature>
<proteinExistence type="inferred from homology"/>
<dbReference type="NCBIfam" id="TIGR00231">
    <property type="entry name" value="small_GTP"/>
    <property type="match status" value="1"/>
</dbReference>
<reference evidence="8 9" key="1">
    <citation type="submission" date="2017-03" db="EMBL/GenBank/DDBJ databases">
        <title>An alternative strategy for trypanosome survival in the mammalian bloodstream revealed through genome and transcriptome analysis of the ubiquitous bovine parasite Trypanosoma (Megatrypanum) theileri.</title>
        <authorList>
            <person name="Kelly S."/>
            <person name="Ivens A."/>
            <person name="Mott A."/>
            <person name="O'Neill E."/>
            <person name="Emms D."/>
            <person name="Macleod O."/>
            <person name="Voorheis P."/>
            <person name="Matthews J."/>
            <person name="Matthews K."/>
            <person name="Carrington M."/>
        </authorList>
    </citation>
    <scope>NUCLEOTIDE SEQUENCE [LARGE SCALE GENOMIC DNA]</scope>
    <source>
        <strain evidence="8">Edinburgh</strain>
    </source>
</reference>
<keyword evidence="4" id="KW-0648">Protein biosynthesis</keyword>
<evidence type="ECO:0000313" key="8">
    <source>
        <dbReference type="EMBL" id="ORC88761.1"/>
    </source>
</evidence>
<organism evidence="8 9">
    <name type="scientific">Trypanosoma theileri</name>
    <dbReference type="NCBI Taxonomy" id="67003"/>
    <lineage>
        <taxon>Eukaryota</taxon>
        <taxon>Discoba</taxon>
        <taxon>Euglenozoa</taxon>
        <taxon>Kinetoplastea</taxon>
        <taxon>Metakinetoplastina</taxon>
        <taxon>Trypanosomatida</taxon>
        <taxon>Trypanosomatidae</taxon>
        <taxon>Trypanosoma</taxon>
    </lineage>
</organism>
<dbReference type="Proteomes" id="UP000192257">
    <property type="component" value="Unassembled WGS sequence"/>
</dbReference>
<evidence type="ECO:0000256" key="6">
    <source>
        <dbReference type="SAM" id="MobiDB-lite"/>
    </source>
</evidence>
<dbReference type="RefSeq" id="XP_028882827.1">
    <property type="nucleotide sequence ID" value="XM_029025844.1"/>
</dbReference>
<dbReference type="InterPro" id="IPR005225">
    <property type="entry name" value="Small_GTP-bd"/>
</dbReference>
<name>A0A1X0NVX3_9TRYP</name>
<dbReference type="GeneID" id="39985624"/>
<feature type="domain" description="Tr-type G" evidence="7">
    <location>
        <begin position="171"/>
        <end position="339"/>
    </location>
</feature>
<feature type="region of interest" description="Disordered" evidence="6">
    <location>
        <begin position="842"/>
        <end position="869"/>
    </location>
</feature>
<evidence type="ECO:0000256" key="4">
    <source>
        <dbReference type="ARBA" id="ARBA00022917"/>
    </source>
</evidence>
<dbReference type="GO" id="GO:0003743">
    <property type="term" value="F:translation initiation factor activity"/>
    <property type="evidence" value="ECO:0007669"/>
    <property type="project" value="UniProtKB-KW"/>
</dbReference>
<dbReference type="InterPro" id="IPR027417">
    <property type="entry name" value="P-loop_NTPase"/>
</dbReference>
<dbReference type="PANTHER" id="PTHR43381:SF6">
    <property type="entry name" value="INITIATION FACTOR IF-2, PUTATIVE-RELATED"/>
    <property type="match status" value="1"/>
</dbReference>
<evidence type="ECO:0000256" key="3">
    <source>
        <dbReference type="ARBA" id="ARBA00022741"/>
    </source>
</evidence>
<dbReference type="InterPro" id="IPR015760">
    <property type="entry name" value="TIF_IF2"/>
</dbReference>
<keyword evidence="2 8" id="KW-0396">Initiation factor</keyword>
<dbReference type="STRING" id="67003.A0A1X0NVX3"/>
<dbReference type="PANTHER" id="PTHR43381">
    <property type="entry name" value="TRANSLATION INITIATION FACTOR IF-2-RELATED"/>
    <property type="match status" value="1"/>
</dbReference>
<dbReference type="GO" id="GO:0003924">
    <property type="term" value="F:GTPase activity"/>
    <property type="evidence" value="ECO:0007669"/>
    <property type="project" value="InterPro"/>
</dbReference>
<evidence type="ECO:0000259" key="7">
    <source>
        <dbReference type="PROSITE" id="PS51722"/>
    </source>
</evidence>
<comment type="similarity">
    <text evidence="1">Belongs to the TRAFAC class translation factor GTPase superfamily. Classic translation factor GTPase family. IF-2 subfamily.</text>
</comment>
<dbReference type="Pfam" id="PF00009">
    <property type="entry name" value="GTP_EFTU"/>
    <property type="match status" value="1"/>
</dbReference>
<evidence type="ECO:0000256" key="5">
    <source>
        <dbReference type="ARBA" id="ARBA00023134"/>
    </source>
</evidence>
<accession>A0A1X0NVX3</accession>
<evidence type="ECO:0000313" key="9">
    <source>
        <dbReference type="Proteomes" id="UP000192257"/>
    </source>
</evidence>
<evidence type="ECO:0000256" key="2">
    <source>
        <dbReference type="ARBA" id="ARBA00022540"/>
    </source>
</evidence>